<gene>
    <name evidence="6" type="ORF">HERILL_LOCUS7147</name>
</gene>
<feature type="signal peptide" evidence="5">
    <location>
        <begin position="1"/>
        <end position="23"/>
    </location>
</feature>
<comment type="similarity">
    <text evidence="2">Belongs to the PBP/GOBP family.</text>
</comment>
<dbReference type="EMBL" id="LR899011">
    <property type="protein sequence ID" value="CAD7084242.1"/>
    <property type="molecule type" value="Genomic_DNA"/>
</dbReference>
<dbReference type="OMA" id="LISRIHY"/>
<dbReference type="PANTHER" id="PTHR11857">
    <property type="entry name" value="ODORANT BINDING PROTEIN-RELATED"/>
    <property type="match status" value="1"/>
</dbReference>
<feature type="chain" id="PRO_5030654835" evidence="5">
    <location>
        <begin position="24"/>
        <end position="277"/>
    </location>
</feature>
<evidence type="ECO:0000313" key="6">
    <source>
        <dbReference type="EMBL" id="CAD7084242.1"/>
    </source>
</evidence>
<dbReference type="GO" id="GO:0007608">
    <property type="term" value="P:sensory perception of smell"/>
    <property type="evidence" value="ECO:0007669"/>
    <property type="project" value="TreeGrafter"/>
</dbReference>
<dbReference type="CDD" id="cd23992">
    <property type="entry name" value="PBP_GOBP"/>
    <property type="match status" value="1"/>
</dbReference>
<organism evidence="6 7">
    <name type="scientific">Hermetia illucens</name>
    <name type="common">Black soldier fly</name>
    <dbReference type="NCBI Taxonomy" id="343691"/>
    <lineage>
        <taxon>Eukaryota</taxon>
        <taxon>Metazoa</taxon>
        <taxon>Ecdysozoa</taxon>
        <taxon>Arthropoda</taxon>
        <taxon>Hexapoda</taxon>
        <taxon>Insecta</taxon>
        <taxon>Pterygota</taxon>
        <taxon>Neoptera</taxon>
        <taxon>Endopterygota</taxon>
        <taxon>Diptera</taxon>
        <taxon>Brachycera</taxon>
        <taxon>Stratiomyomorpha</taxon>
        <taxon>Stratiomyidae</taxon>
        <taxon>Hermetiinae</taxon>
        <taxon>Hermetia</taxon>
    </lineage>
</organism>
<dbReference type="SUPFAM" id="SSF47565">
    <property type="entry name" value="Insect pheromone/odorant-binding proteins"/>
    <property type="match status" value="2"/>
</dbReference>
<evidence type="ECO:0000256" key="1">
    <source>
        <dbReference type="ARBA" id="ARBA00004613"/>
    </source>
</evidence>
<keyword evidence="7" id="KW-1185">Reference proteome</keyword>
<dbReference type="Proteomes" id="UP000594454">
    <property type="component" value="Chromosome 3"/>
</dbReference>
<dbReference type="AlphaFoldDB" id="A0A7R8YT19"/>
<evidence type="ECO:0000256" key="4">
    <source>
        <dbReference type="ARBA" id="ARBA00022729"/>
    </source>
</evidence>
<dbReference type="Gene3D" id="1.10.238.20">
    <property type="entry name" value="Pheromone/general odorant binding protein domain"/>
    <property type="match status" value="2"/>
</dbReference>
<evidence type="ECO:0000256" key="2">
    <source>
        <dbReference type="ARBA" id="ARBA00008098"/>
    </source>
</evidence>
<keyword evidence="4 5" id="KW-0732">Signal</keyword>
<comment type="subcellular location">
    <subcellularLocation>
        <location evidence="1">Secreted</location>
    </subcellularLocation>
</comment>
<dbReference type="InParanoid" id="A0A7R8YT19"/>
<accession>A0A7R8YT19</accession>
<dbReference type="GO" id="GO:0005615">
    <property type="term" value="C:extracellular space"/>
    <property type="evidence" value="ECO:0007669"/>
    <property type="project" value="TreeGrafter"/>
</dbReference>
<dbReference type="InterPro" id="IPR036728">
    <property type="entry name" value="PBP_GOBP_sf"/>
</dbReference>
<sequence>MNILKEVYFEIICLLLFMSSIESGSFTPEDAAFAFQRCRNISNANTDLKEMWAFWKFPDKKETHCYVKCFLEKLGLIDLVSRGLDANKIFQQIDENDLSTEESDFWDILEVDLSGTCKSYYTKWMQMNERFPHIFRKAFYGSEKDIKYFYQANPYGAKRRGMTAIDFCISSSQTENDNDYNAPSEPQCYWECVFIHFRYFDAYGRVDRNEVVSSFKDYDGNVASSNLEDINACVHQSNEEYSLGWCQVANALYNCLISRIHYSPEVFTKRNTWTASY</sequence>
<dbReference type="InterPro" id="IPR006170">
    <property type="entry name" value="PBP/GOBP"/>
</dbReference>
<evidence type="ECO:0000313" key="7">
    <source>
        <dbReference type="Proteomes" id="UP000594454"/>
    </source>
</evidence>
<evidence type="ECO:0000256" key="3">
    <source>
        <dbReference type="ARBA" id="ARBA00022525"/>
    </source>
</evidence>
<dbReference type="OrthoDB" id="7975759at2759"/>
<protein>
    <submittedName>
        <fullName evidence="6">Uncharacterized protein</fullName>
    </submittedName>
</protein>
<reference evidence="6 7" key="1">
    <citation type="submission" date="2020-11" db="EMBL/GenBank/DDBJ databases">
        <authorList>
            <person name="Wallbank WR R."/>
            <person name="Pardo Diaz C."/>
            <person name="Kozak K."/>
            <person name="Martin S."/>
            <person name="Jiggins C."/>
            <person name="Moest M."/>
            <person name="Warren A I."/>
            <person name="Generalovic N T."/>
            <person name="Byers J.R.P. K."/>
            <person name="Montejo-Kovacevich G."/>
            <person name="Yen C E."/>
        </authorList>
    </citation>
    <scope>NUCLEOTIDE SEQUENCE [LARGE SCALE GENOMIC DNA]</scope>
</reference>
<dbReference type="Pfam" id="PF01395">
    <property type="entry name" value="PBP_GOBP"/>
    <property type="match status" value="2"/>
</dbReference>
<dbReference type="PANTHER" id="PTHR11857:SF43">
    <property type="entry name" value="GEO07291P1-RELATED"/>
    <property type="match status" value="1"/>
</dbReference>
<keyword evidence="3" id="KW-0964">Secreted</keyword>
<dbReference type="GO" id="GO:0005549">
    <property type="term" value="F:odorant binding"/>
    <property type="evidence" value="ECO:0007669"/>
    <property type="project" value="InterPro"/>
</dbReference>
<evidence type="ECO:0000256" key="5">
    <source>
        <dbReference type="SAM" id="SignalP"/>
    </source>
</evidence>
<name>A0A7R8YT19_HERIL</name>
<proteinExistence type="inferred from homology"/>